<dbReference type="EMBL" id="CP036164">
    <property type="protein sequence ID" value="QBF45616.1"/>
    <property type="molecule type" value="Genomic_DNA"/>
</dbReference>
<organism evidence="2 3">
    <name type="scientific">Janibacter limosus</name>
    <dbReference type="NCBI Taxonomy" id="53458"/>
    <lineage>
        <taxon>Bacteria</taxon>
        <taxon>Bacillati</taxon>
        <taxon>Actinomycetota</taxon>
        <taxon>Actinomycetes</taxon>
        <taxon>Micrococcales</taxon>
        <taxon>Intrasporangiaceae</taxon>
        <taxon>Janibacter</taxon>
    </lineage>
</organism>
<evidence type="ECO:0000256" key="1">
    <source>
        <dbReference type="SAM" id="MobiDB-lite"/>
    </source>
</evidence>
<evidence type="ECO:0000313" key="2">
    <source>
        <dbReference type="EMBL" id="QBF45616.1"/>
    </source>
</evidence>
<dbReference type="RefSeq" id="WP_130628853.1">
    <property type="nucleotide sequence ID" value="NZ_CP036164.1"/>
</dbReference>
<feature type="region of interest" description="Disordered" evidence="1">
    <location>
        <begin position="39"/>
        <end position="84"/>
    </location>
</feature>
<dbReference type="AlphaFoldDB" id="A0A4P6MS12"/>
<evidence type="ECO:0000313" key="3">
    <source>
        <dbReference type="Proteomes" id="UP000290408"/>
    </source>
</evidence>
<name>A0A4P6MS12_9MICO</name>
<reference evidence="2 3" key="1">
    <citation type="submission" date="2019-02" db="EMBL/GenBank/DDBJ databases">
        <title>Genomic data mining of an Antarctic deep-sea actinobacterium, Janibacterlimosus P3-3-X1.</title>
        <authorList>
            <person name="Liao L."/>
            <person name="Chen B."/>
        </authorList>
    </citation>
    <scope>NUCLEOTIDE SEQUENCE [LARGE SCALE GENOMIC DNA]</scope>
    <source>
        <strain evidence="2 3">P3-3-X1</strain>
    </source>
</reference>
<protein>
    <submittedName>
        <fullName evidence="2">Uncharacterized protein</fullName>
    </submittedName>
</protein>
<gene>
    <name evidence="2" type="ORF">EXU32_04660</name>
</gene>
<feature type="compositionally biased region" description="Polar residues" evidence="1">
    <location>
        <begin position="56"/>
        <end position="67"/>
    </location>
</feature>
<proteinExistence type="predicted"/>
<sequence length="100" mass="10737">MGRFVEDDEVFVEDFVEVFVGDVVVVVGRGDGVSLVSWIDRSSTGGGSDGDAATRNPSRTSRGTQSMAAMRTPSRPTRRRGLGFMGLTLGRRDEPWVSAG</sequence>
<dbReference type="KEGG" id="jli:EXU32_04660"/>
<keyword evidence="3" id="KW-1185">Reference proteome</keyword>
<dbReference type="OrthoDB" id="9949215at2"/>
<dbReference type="Proteomes" id="UP000290408">
    <property type="component" value="Chromosome"/>
</dbReference>
<accession>A0A4P6MS12</accession>